<evidence type="ECO:0000313" key="3">
    <source>
        <dbReference type="EMBL" id="KXA90549.1"/>
    </source>
</evidence>
<keyword evidence="4" id="KW-1185">Reference proteome</keyword>
<dbReference type="Pfam" id="PF04982">
    <property type="entry name" value="TM_HPP"/>
    <property type="match status" value="1"/>
</dbReference>
<keyword evidence="1" id="KW-0472">Membrane</keyword>
<organism evidence="3 4">
    <name type="scientific">candidate division MSBL1 archaeon SCGC-AAA259B11</name>
    <dbReference type="NCBI Taxonomy" id="1698260"/>
    <lineage>
        <taxon>Archaea</taxon>
        <taxon>Methanobacteriati</taxon>
        <taxon>Methanobacteriota</taxon>
        <taxon>candidate division MSBL1</taxon>
    </lineage>
</organism>
<proteinExistence type="predicted"/>
<name>A0A133U8P5_9EURY</name>
<dbReference type="PANTHER" id="PTHR33741:SF5">
    <property type="entry name" value="TRANSMEMBRANE PROTEIN DDB_G0269096-RELATED"/>
    <property type="match status" value="1"/>
</dbReference>
<evidence type="ECO:0000259" key="2">
    <source>
        <dbReference type="Pfam" id="PF04982"/>
    </source>
</evidence>
<reference evidence="3 4" key="1">
    <citation type="journal article" date="2016" name="Sci. Rep.">
        <title>Metabolic traits of an uncultured archaeal lineage -MSBL1- from brine pools of the Red Sea.</title>
        <authorList>
            <person name="Mwirichia R."/>
            <person name="Alam I."/>
            <person name="Rashid M."/>
            <person name="Vinu M."/>
            <person name="Ba-Alawi W."/>
            <person name="Anthony Kamau A."/>
            <person name="Kamanda Ngugi D."/>
            <person name="Goker M."/>
            <person name="Klenk H.P."/>
            <person name="Bajic V."/>
            <person name="Stingl U."/>
        </authorList>
    </citation>
    <scope>NUCLEOTIDE SEQUENCE [LARGE SCALE GENOMIC DNA]</scope>
    <source>
        <strain evidence="3">SCGC-AAA259B11</strain>
    </source>
</reference>
<feature type="transmembrane region" description="Helical" evidence="1">
    <location>
        <begin position="149"/>
        <end position="170"/>
    </location>
</feature>
<feature type="transmembrane region" description="Helical" evidence="1">
    <location>
        <begin position="96"/>
        <end position="129"/>
    </location>
</feature>
<protein>
    <recommendedName>
        <fullName evidence="2">HPP transmembrane region domain-containing protein</fullName>
    </recommendedName>
</protein>
<feature type="domain" description="HPP transmembrane region" evidence="2">
    <location>
        <begin position="36"/>
        <end position="167"/>
    </location>
</feature>
<comment type="caution">
    <text evidence="3">The sequence shown here is derived from an EMBL/GenBank/DDBJ whole genome shotgun (WGS) entry which is preliminary data.</text>
</comment>
<dbReference type="Proteomes" id="UP000070184">
    <property type="component" value="Unassembled WGS sequence"/>
</dbReference>
<accession>A0A133U8P5</accession>
<evidence type="ECO:0000313" key="4">
    <source>
        <dbReference type="Proteomes" id="UP000070184"/>
    </source>
</evidence>
<dbReference type="AlphaFoldDB" id="A0A133U8P5"/>
<dbReference type="EMBL" id="LHXK01000003">
    <property type="protein sequence ID" value="KXA90549.1"/>
    <property type="molecule type" value="Genomic_DNA"/>
</dbReference>
<gene>
    <name evidence="3" type="ORF">AKJ61_00485</name>
</gene>
<dbReference type="InterPro" id="IPR007065">
    <property type="entry name" value="HPP"/>
</dbReference>
<evidence type="ECO:0000256" key="1">
    <source>
        <dbReference type="SAM" id="Phobius"/>
    </source>
</evidence>
<dbReference type="InterPro" id="IPR058581">
    <property type="entry name" value="TM_HPP"/>
</dbReference>
<keyword evidence="1" id="KW-0812">Transmembrane</keyword>
<keyword evidence="1" id="KW-1133">Transmembrane helix</keyword>
<dbReference type="PANTHER" id="PTHR33741">
    <property type="entry name" value="TRANSMEMBRANE PROTEIN DDB_G0269096-RELATED"/>
    <property type="match status" value="1"/>
</dbReference>
<sequence>MILEKSFFGGGKELVKNMRILTIGFSVYLLSKELREKWENYVWQSAAAGISIFLILYIFVDVINLILLAAAGSSAFTVFALPNNRTAKIRNLNGSYIICVIVGLACSVFGNIWTSGGLAVGFAAFLMVITDTEHPPAAGAALYLSAEPTVKGAIFILIASVVFSVLRYLLSPWLKDLA</sequence>